<keyword evidence="2" id="KW-1185">Reference proteome</keyword>
<evidence type="ECO:0000313" key="1">
    <source>
        <dbReference type="EMBL" id="VBA44563.1"/>
    </source>
</evidence>
<gene>
    <name evidence="1" type="ORF">LAUMK13_05082</name>
</gene>
<dbReference type="AlphaFoldDB" id="A0A498QI20"/>
<proteinExistence type="predicted"/>
<accession>A0A498QI20</accession>
<protein>
    <submittedName>
        <fullName evidence="1">Uncharacterized protein</fullName>
    </submittedName>
</protein>
<dbReference type="EMBL" id="UPHQ01000271">
    <property type="protein sequence ID" value="VBA44563.1"/>
    <property type="molecule type" value="Genomic_DNA"/>
</dbReference>
<name>A0A498QI20_9MYCO</name>
<evidence type="ECO:0000313" key="2">
    <source>
        <dbReference type="Proteomes" id="UP000267289"/>
    </source>
</evidence>
<organism evidence="1 2">
    <name type="scientific">Mycobacterium innocens</name>
    <dbReference type="NCBI Taxonomy" id="2341083"/>
    <lineage>
        <taxon>Bacteria</taxon>
        <taxon>Bacillati</taxon>
        <taxon>Actinomycetota</taxon>
        <taxon>Actinomycetes</taxon>
        <taxon>Mycobacteriales</taxon>
        <taxon>Mycobacteriaceae</taxon>
        <taxon>Mycobacterium</taxon>
    </lineage>
</organism>
<sequence length="55" mass="5927">MPGVQTAVGSLTRDGVEALLTRLVADPDEQARRYTLARFELFMAGTRAGPSCSRS</sequence>
<dbReference type="Proteomes" id="UP000267289">
    <property type="component" value="Unassembled WGS sequence"/>
</dbReference>
<dbReference type="RefSeq" id="WP_244232542.1">
    <property type="nucleotide sequence ID" value="NZ_UPHQ01000271.1"/>
</dbReference>
<reference evidence="1 2" key="1">
    <citation type="submission" date="2018-09" db="EMBL/GenBank/DDBJ databases">
        <authorList>
            <person name="Tagini F."/>
        </authorList>
    </citation>
    <scope>NUCLEOTIDE SEQUENCE [LARGE SCALE GENOMIC DNA]</scope>
    <source>
        <strain evidence="1 2">MK13</strain>
    </source>
</reference>